<dbReference type="InterPro" id="IPR036525">
    <property type="entry name" value="Tubulin/FtsZ_GTPase_sf"/>
</dbReference>
<dbReference type="InterPro" id="IPR020805">
    <property type="entry name" value="Cell_div_FtsZ_CS"/>
</dbReference>
<dbReference type="RefSeq" id="WP_091792123.1">
    <property type="nucleotide sequence ID" value="NZ_FNAF01000010.1"/>
</dbReference>
<dbReference type="InterPro" id="IPR000158">
    <property type="entry name" value="Cell_div_FtsZ"/>
</dbReference>
<keyword evidence="12" id="KW-1185">Reference proteome</keyword>
<dbReference type="Gene3D" id="3.30.1330.20">
    <property type="entry name" value="Tubulin/FtsZ, C-terminal domain"/>
    <property type="match status" value="1"/>
</dbReference>
<dbReference type="PANTHER" id="PTHR30314">
    <property type="entry name" value="CELL DIVISION PROTEIN FTSZ-RELATED"/>
    <property type="match status" value="1"/>
</dbReference>
<dbReference type="PRINTS" id="PR00423">
    <property type="entry name" value="CELLDVISFTSZ"/>
</dbReference>
<dbReference type="GO" id="GO:0005737">
    <property type="term" value="C:cytoplasm"/>
    <property type="evidence" value="ECO:0007669"/>
    <property type="project" value="UniProtKB-SubCell"/>
</dbReference>
<proteinExistence type="inferred from homology"/>
<feature type="region of interest" description="Disordered" evidence="8">
    <location>
        <begin position="321"/>
        <end position="342"/>
    </location>
</feature>
<keyword evidence="2 5" id="KW-0547">Nucleotide-binding</keyword>
<accession>A0A1G6YPZ8</accession>
<feature type="binding site" evidence="5">
    <location>
        <begin position="109"/>
        <end position="111"/>
    </location>
    <ligand>
        <name>GTP</name>
        <dbReference type="ChEBI" id="CHEBI:37565"/>
    </ligand>
</feature>
<evidence type="ECO:0000259" key="10">
    <source>
        <dbReference type="SMART" id="SM00865"/>
    </source>
</evidence>
<dbReference type="GO" id="GO:0032153">
    <property type="term" value="C:cell division site"/>
    <property type="evidence" value="ECO:0007669"/>
    <property type="project" value="UniProtKB-UniRule"/>
</dbReference>
<evidence type="ECO:0000259" key="9">
    <source>
        <dbReference type="SMART" id="SM00864"/>
    </source>
</evidence>
<dbReference type="GO" id="GO:0000917">
    <property type="term" value="P:division septum assembly"/>
    <property type="evidence" value="ECO:0007669"/>
    <property type="project" value="UniProtKB-KW"/>
</dbReference>
<dbReference type="HAMAP" id="MF_00909">
    <property type="entry name" value="FtsZ"/>
    <property type="match status" value="1"/>
</dbReference>
<dbReference type="GO" id="GO:0043093">
    <property type="term" value="P:FtsZ-dependent cytokinesis"/>
    <property type="evidence" value="ECO:0007669"/>
    <property type="project" value="UniProtKB-UniRule"/>
</dbReference>
<evidence type="ECO:0000256" key="7">
    <source>
        <dbReference type="RuleBase" id="RU000631"/>
    </source>
</evidence>
<evidence type="ECO:0000256" key="6">
    <source>
        <dbReference type="NCBIfam" id="TIGR00065"/>
    </source>
</evidence>
<evidence type="ECO:0000256" key="1">
    <source>
        <dbReference type="ARBA" id="ARBA00009690"/>
    </source>
</evidence>
<sequence length="360" mass="37389">MFQLDDNVENNAAVIKVIGVGGGGGNAVNRMIEAKVQGVEFIVANTDAQVLAHSEADQKIQLGTKLTRGLGAGGNPEVGEKAAEESREELAAALEGADLVFVTAGMGGGTGTGAAPVVAEIAKSQGALTIGVVTKPFAFEGKKRKSNAAEGISILTEKVDSLVTIPNDRLLEIASKETTLEEAFDIADDVLRQGVQGISDTITKVAMINLDFADVRSTMQNTGTALMGVGYSKGEDRAVSAAKAAISSPLLETSIDGATAILMNISGDNPTLLEAQAAADYIYEAAGADADVIFGAINDPDAKDDIKITVIATGFHPDDRNTYDTNAYKPSSAPRSGRSSSGNFADVHIPEFLRKGNRNF</sequence>
<gene>
    <name evidence="5" type="primary">ftsZ</name>
    <name evidence="11" type="ORF">SAMN04489866_11027</name>
</gene>
<protein>
    <recommendedName>
        <fullName evidence="5 6">Cell division protein FtsZ</fullName>
    </recommendedName>
</protein>
<evidence type="ECO:0000313" key="12">
    <source>
        <dbReference type="Proteomes" id="UP000198995"/>
    </source>
</evidence>
<dbReference type="STRING" id="2741.SAMN04489866_11027"/>
<evidence type="ECO:0000256" key="4">
    <source>
        <dbReference type="ARBA" id="ARBA00023210"/>
    </source>
</evidence>
<dbReference type="SUPFAM" id="SSF52490">
    <property type="entry name" value="Tubulin nucleotide-binding domain-like"/>
    <property type="match status" value="1"/>
</dbReference>
<dbReference type="PANTHER" id="PTHR30314:SF3">
    <property type="entry name" value="MITOCHONDRIAL DIVISION PROTEIN FSZA"/>
    <property type="match status" value="1"/>
</dbReference>
<feature type="domain" description="Tubulin/FtsZ GTPase" evidence="9">
    <location>
        <begin position="14"/>
        <end position="206"/>
    </location>
</feature>
<evidence type="ECO:0000256" key="2">
    <source>
        <dbReference type="ARBA" id="ARBA00022741"/>
    </source>
</evidence>
<evidence type="ECO:0000256" key="3">
    <source>
        <dbReference type="ARBA" id="ARBA00023134"/>
    </source>
</evidence>
<dbReference type="OrthoDB" id="9813375at2"/>
<dbReference type="AlphaFoldDB" id="A0A1G6YPZ8"/>
<keyword evidence="4 5" id="KW-0717">Septation</keyword>
<feature type="binding site" evidence="5">
    <location>
        <position position="140"/>
    </location>
    <ligand>
        <name>GTP</name>
        <dbReference type="ChEBI" id="CHEBI:37565"/>
    </ligand>
</feature>
<evidence type="ECO:0000313" key="11">
    <source>
        <dbReference type="EMBL" id="SDD91737.1"/>
    </source>
</evidence>
<dbReference type="InterPro" id="IPR003008">
    <property type="entry name" value="Tubulin_FtsZ_GTPase"/>
</dbReference>
<comment type="function">
    <text evidence="5 7">Essential cell division protein that forms a contractile ring structure (Z ring) at the future cell division site. The regulation of the ring assembly controls the timing and the location of cell division. One of the functions of the FtsZ ring is to recruit other cell division proteins to the septum to produce a new cell wall between the dividing cells. Binds GTP and shows GTPase activity.</text>
</comment>
<name>A0A1G6YPZ8_PEPNI</name>
<evidence type="ECO:0000256" key="8">
    <source>
        <dbReference type="SAM" id="MobiDB-lite"/>
    </source>
</evidence>
<dbReference type="Pfam" id="PF00091">
    <property type="entry name" value="Tubulin"/>
    <property type="match status" value="1"/>
</dbReference>
<dbReference type="InterPro" id="IPR037103">
    <property type="entry name" value="Tubulin/FtsZ-like_C"/>
</dbReference>
<comment type="similarity">
    <text evidence="1 5 7">Belongs to the FtsZ family.</text>
</comment>
<dbReference type="InterPro" id="IPR008280">
    <property type="entry name" value="Tub_FtsZ_C"/>
</dbReference>
<dbReference type="GO" id="GO:0005525">
    <property type="term" value="F:GTP binding"/>
    <property type="evidence" value="ECO:0007669"/>
    <property type="project" value="UniProtKB-UniRule"/>
</dbReference>
<comment type="subunit">
    <text evidence="5">Homodimer. Polymerizes to form a dynamic ring structure in a strictly GTP-dependent manner. Interacts directly with several other division proteins.</text>
</comment>
<dbReference type="SUPFAM" id="SSF55307">
    <property type="entry name" value="Tubulin C-terminal domain-like"/>
    <property type="match status" value="1"/>
</dbReference>
<comment type="subcellular location">
    <subcellularLocation>
        <location evidence="5">Cytoplasm</location>
    </subcellularLocation>
    <text evidence="5">Assembles at midcell at the inner surface of the cytoplasmic membrane.</text>
</comment>
<dbReference type="PROSITE" id="PS01134">
    <property type="entry name" value="FTSZ_1"/>
    <property type="match status" value="1"/>
</dbReference>
<keyword evidence="5" id="KW-0963">Cytoplasm</keyword>
<dbReference type="Proteomes" id="UP000198995">
    <property type="component" value="Unassembled WGS sequence"/>
</dbReference>
<keyword evidence="3 5" id="KW-0342">GTP-binding</keyword>
<feature type="binding site" evidence="5">
    <location>
        <begin position="22"/>
        <end position="26"/>
    </location>
    <ligand>
        <name>GTP</name>
        <dbReference type="ChEBI" id="CHEBI:37565"/>
    </ligand>
</feature>
<feature type="domain" description="Tubulin/FtsZ 2-layer sandwich" evidence="10">
    <location>
        <begin position="208"/>
        <end position="324"/>
    </location>
</feature>
<dbReference type="InterPro" id="IPR024757">
    <property type="entry name" value="FtsZ_C"/>
</dbReference>
<dbReference type="NCBIfam" id="TIGR00065">
    <property type="entry name" value="ftsZ"/>
    <property type="match status" value="1"/>
</dbReference>
<keyword evidence="5 7" id="KW-0132">Cell division</keyword>
<reference evidence="11 12" key="1">
    <citation type="submission" date="2016-10" db="EMBL/GenBank/DDBJ databases">
        <authorList>
            <person name="de Groot N.N."/>
        </authorList>
    </citation>
    <scope>NUCLEOTIDE SEQUENCE [LARGE SCALE GENOMIC DNA]</scope>
    <source>
        <strain evidence="11 12">DSM 20475</strain>
    </source>
</reference>
<feature type="binding site" evidence="5">
    <location>
        <position position="144"/>
    </location>
    <ligand>
        <name>GTP</name>
        <dbReference type="ChEBI" id="CHEBI:37565"/>
    </ligand>
</feature>
<dbReference type="GO" id="GO:0051258">
    <property type="term" value="P:protein polymerization"/>
    <property type="evidence" value="ECO:0007669"/>
    <property type="project" value="UniProtKB-UniRule"/>
</dbReference>
<dbReference type="GO" id="GO:0003924">
    <property type="term" value="F:GTPase activity"/>
    <property type="evidence" value="ECO:0007669"/>
    <property type="project" value="UniProtKB-UniRule"/>
</dbReference>
<dbReference type="SMART" id="SM00865">
    <property type="entry name" value="Tubulin_C"/>
    <property type="match status" value="1"/>
</dbReference>
<dbReference type="Pfam" id="PF12327">
    <property type="entry name" value="FtsZ_C"/>
    <property type="match status" value="1"/>
</dbReference>
<organism evidence="11 12">
    <name type="scientific">Peptococcus niger</name>
    <dbReference type="NCBI Taxonomy" id="2741"/>
    <lineage>
        <taxon>Bacteria</taxon>
        <taxon>Bacillati</taxon>
        <taxon>Bacillota</taxon>
        <taxon>Clostridia</taxon>
        <taxon>Eubacteriales</taxon>
        <taxon>Peptococcaceae</taxon>
        <taxon>Peptococcus</taxon>
    </lineage>
</organism>
<dbReference type="InterPro" id="IPR045061">
    <property type="entry name" value="FtsZ/CetZ"/>
</dbReference>
<dbReference type="EMBL" id="FNAF01000010">
    <property type="protein sequence ID" value="SDD91737.1"/>
    <property type="molecule type" value="Genomic_DNA"/>
</dbReference>
<dbReference type="PROSITE" id="PS01135">
    <property type="entry name" value="FTSZ_2"/>
    <property type="match status" value="1"/>
</dbReference>
<dbReference type="FunFam" id="3.40.50.1440:FF:000001">
    <property type="entry name" value="Cell division protein FtsZ"/>
    <property type="match status" value="1"/>
</dbReference>
<evidence type="ECO:0000256" key="5">
    <source>
        <dbReference type="HAMAP-Rule" id="MF_00909"/>
    </source>
</evidence>
<feature type="compositionally biased region" description="Low complexity" evidence="8">
    <location>
        <begin position="330"/>
        <end position="342"/>
    </location>
</feature>
<dbReference type="SMART" id="SM00864">
    <property type="entry name" value="Tubulin"/>
    <property type="match status" value="1"/>
</dbReference>
<dbReference type="InterPro" id="IPR018316">
    <property type="entry name" value="Tubulin/FtsZ_2-layer-sand-dom"/>
</dbReference>
<dbReference type="Gene3D" id="3.40.50.1440">
    <property type="entry name" value="Tubulin/FtsZ, GTPase domain"/>
    <property type="match status" value="1"/>
</dbReference>
<dbReference type="CDD" id="cd02201">
    <property type="entry name" value="FtsZ_type1"/>
    <property type="match status" value="1"/>
</dbReference>
<feature type="binding site" evidence="5">
    <location>
        <position position="188"/>
    </location>
    <ligand>
        <name>GTP</name>
        <dbReference type="ChEBI" id="CHEBI:37565"/>
    </ligand>
</feature>
<keyword evidence="5 7" id="KW-0131">Cell cycle</keyword>